<dbReference type="PROSITE" id="PS51132">
    <property type="entry name" value="OLF"/>
    <property type="match status" value="1"/>
</dbReference>
<dbReference type="EMBL" id="CP111014">
    <property type="protein sequence ID" value="WAR00908.1"/>
    <property type="molecule type" value="Genomic_DNA"/>
</dbReference>
<evidence type="ECO:0000313" key="7">
    <source>
        <dbReference type="Proteomes" id="UP001164746"/>
    </source>
</evidence>
<dbReference type="InterPro" id="IPR008160">
    <property type="entry name" value="Collagen"/>
</dbReference>
<gene>
    <name evidence="6" type="ORF">MAR_025280</name>
</gene>
<dbReference type="SMART" id="SM00284">
    <property type="entry name" value="OLF"/>
    <property type="match status" value="1"/>
</dbReference>
<sequence length="418" mass="46114">MRATTGQMGQKGSRGETGRVGEPGADGPRGPQGLPGVNGITGPSGRRGKRGLPGQSGNPGKAGNPGMPGHKGLKGEPGDPGTAMNINGANCTCVGQKGEKGIRGLIGFNGYKGDKGYGMQGFPGPQGPAGHKGAKGDPGYCHASQCGDAYKRTPDKDKLDSQVCRIKRVSTPIFVRHDVSVHGSFLADPLQPQKFWLSRDYHGQQLEEFSSLQNLKNRIPDKRYNLRFNRYHGTQHAIYNNSFYYQFSGKQHVVKYDLGLHDVASAVHIPHSHFNDSEYLYKGSKSYYDVIADENGLWVVYGRPRGSSSKLHVMKLDPVTLEVKRVWRKLPFEVGQYTNSIIACGILYLIQEDGQVKRARIKDTFDLYNGERGSADINLKIPFRRNTMFSFYTNTSDRRSSALLAWDNGNLIKYPILF</sequence>
<feature type="region of interest" description="Disordered" evidence="4">
    <location>
        <begin position="1"/>
        <end position="81"/>
    </location>
</feature>
<evidence type="ECO:0000259" key="5">
    <source>
        <dbReference type="PROSITE" id="PS51132"/>
    </source>
</evidence>
<dbReference type="Proteomes" id="UP001164746">
    <property type="component" value="Chromosome 3"/>
</dbReference>
<keyword evidence="2" id="KW-0964">Secreted</keyword>
<comment type="caution">
    <text evidence="3">Lacks conserved residue(s) required for the propagation of feature annotation.</text>
</comment>
<dbReference type="PANTHER" id="PTHR23192:SF85">
    <property type="entry name" value="GLIOMEDIN"/>
    <property type="match status" value="1"/>
</dbReference>
<dbReference type="PANTHER" id="PTHR23192">
    <property type="entry name" value="OLFACTOMEDIN-RELATED"/>
    <property type="match status" value="1"/>
</dbReference>
<protein>
    <submittedName>
        <fullName evidence="6">GLDN-like protein</fullName>
    </submittedName>
</protein>
<evidence type="ECO:0000256" key="4">
    <source>
        <dbReference type="SAM" id="MobiDB-lite"/>
    </source>
</evidence>
<accession>A0ABY7DW68</accession>
<evidence type="ECO:0000256" key="3">
    <source>
        <dbReference type="PROSITE-ProRule" id="PRU00446"/>
    </source>
</evidence>
<organism evidence="6 7">
    <name type="scientific">Mya arenaria</name>
    <name type="common">Soft-shell clam</name>
    <dbReference type="NCBI Taxonomy" id="6604"/>
    <lineage>
        <taxon>Eukaryota</taxon>
        <taxon>Metazoa</taxon>
        <taxon>Spiralia</taxon>
        <taxon>Lophotrochozoa</taxon>
        <taxon>Mollusca</taxon>
        <taxon>Bivalvia</taxon>
        <taxon>Autobranchia</taxon>
        <taxon>Heteroconchia</taxon>
        <taxon>Euheterodonta</taxon>
        <taxon>Imparidentia</taxon>
        <taxon>Neoheterodontei</taxon>
        <taxon>Myida</taxon>
        <taxon>Myoidea</taxon>
        <taxon>Myidae</taxon>
        <taxon>Mya</taxon>
    </lineage>
</organism>
<feature type="domain" description="Olfactomedin-like" evidence="5">
    <location>
        <begin position="163"/>
        <end position="418"/>
    </location>
</feature>
<dbReference type="InterPro" id="IPR050605">
    <property type="entry name" value="Olfactomedin-like_domain"/>
</dbReference>
<evidence type="ECO:0000313" key="6">
    <source>
        <dbReference type="EMBL" id="WAR00908.1"/>
    </source>
</evidence>
<dbReference type="InterPro" id="IPR003112">
    <property type="entry name" value="Olfac-like_dom"/>
</dbReference>
<dbReference type="Pfam" id="PF02191">
    <property type="entry name" value="OLF"/>
    <property type="match status" value="1"/>
</dbReference>
<evidence type="ECO:0000256" key="2">
    <source>
        <dbReference type="ARBA" id="ARBA00022525"/>
    </source>
</evidence>
<reference evidence="6" key="1">
    <citation type="submission" date="2022-11" db="EMBL/GenBank/DDBJ databases">
        <title>Centuries of genome instability and evolution in soft-shell clam transmissible cancer (bioRxiv).</title>
        <authorList>
            <person name="Hart S.F.M."/>
            <person name="Yonemitsu M.A."/>
            <person name="Giersch R.M."/>
            <person name="Beal B.F."/>
            <person name="Arriagada G."/>
            <person name="Davis B.W."/>
            <person name="Ostrander E.A."/>
            <person name="Goff S.P."/>
            <person name="Metzger M.J."/>
        </authorList>
    </citation>
    <scope>NUCLEOTIDE SEQUENCE</scope>
    <source>
        <strain evidence="6">MELC-2E11</strain>
        <tissue evidence="6">Siphon/mantle</tissue>
    </source>
</reference>
<evidence type="ECO:0000256" key="1">
    <source>
        <dbReference type="ARBA" id="ARBA00004613"/>
    </source>
</evidence>
<feature type="compositionally biased region" description="Polar residues" evidence="4">
    <location>
        <begin position="1"/>
        <end position="10"/>
    </location>
</feature>
<name>A0ABY7DW68_MYAAR</name>
<keyword evidence="7" id="KW-1185">Reference proteome</keyword>
<comment type="subcellular location">
    <subcellularLocation>
        <location evidence="1">Secreted</location>
    </subcellularLocation>
</comment>
<proteinExistence type="predicted"/>
<dbReference type="Pfam" id="PF01391">
    <property type="entry name" value="Collagen"/>
    <property type="match status" value="1"/>
</dbReference>